<dbReference type="InterPro" id="IPR009656">
    <property type="entry name" value="PHB_depo_C"/>
</dbReference>
<dbReference type="AlphaFoldDB" id="A0A8J2ZGW7"/>
<protein>
    <recommendedName>
        <fullName evidence="1">PHB de-polymerase C-terminal domain-containing protein</fullName>
    </recommendedName>
</protein>
<dbReference type="Proteomes" id="UP000617145">
    <property type="component" value="Unassembled WGS sequence"/>
</dbReference>
<proteinExistence type="predicted"/>
<evidence type="ECO:0000313" key="3">
    <source>
        <dbReference type="Proteomes" id="UP000617145"/>
    </source>
</evidence>
<dbReference type="PANTHER" id="PTHR36837:SF4">
    <property type="entry name" value="BLR0908 PROTEIN"/>
    <property type="match status" value="1"/>
</dbReference>
<evidence type="ECO:0000313" key="2">
    <source>
        <dbReference type="EMBL" id="GGG61331.1"/>
    </source>
</evidence>
<dbReference type="Pfam" id="PF06850">
    <property type="entry name" value="PHB_depo_C"/>
    <property type="match status" value="1"/>
</dbReference>
<reference evidence="2" key="1">
    <citation type="journal article" date="2014" name="Int. J. Syst. Evol. Microbiol.">
        <title>Complete genome sequence of Corynebacterium casei LMG S-19264T (=DSM 44701T), isolated from a smear-ripened cheese.</title>
        <authorList>
            <consortium name="US DOE Joint Genome Institute (JGI-PGF)"/>
            <person name="Walter F."/>
            <person name="Albersmeier A."/>
            <person name="Kalinowski J."/>
            <person name="Ruckert C."/>
        </authorList>
    </citation>
    <scope>NUCLEOTIDE SEQUENCE</scope>
    <source>
        <strain evidence="2">CGMCC 1.15762</strain>
    </source>
</reference>
<comment type="caution">
    <text evidence="2">The sequence shown here is derived from an EMBL/GenBank/DDBJ whole genome shotgun (WGS) entry which is preliminary data.</text>
</comment>
<accession>A0A8J2ZGW7</accession>
<reference evidence="2" key="2">
    <citation type="submission" date="2020-09" db="EMBL/GenBank/DDBJ databases">
        <authorList>
            <person name="Sun Q."/>
            <person name="Zhou Y."/>
        </authorList>
    </citation>
    <scope>NUCLEOTIDE SEQUENCE</scope>
    <source>
        <strain evidence="2">CGMCC 1.15762</strain>
    </source>
</reference>
<evidence type="ECO:0000259" key="1">
    <source>
        <dbReference type="Pfam" id="PF06850"/>
    </source>
</evidence>
<dbReference type="InterPro" id="IPR051321">
    <property type="entry name" value="PHA/PHB_synthase"/>
</dbReference>
<sequence>MWQDQDIYITSWKNTQKGGLFGGENHVAYVIRFMEQIGRGGHILGVCQPCVQALAAVTVMSASTATPLSMPLVAVPVDVRSPSSVNDLANEKPLAWLQRNVISTVPGRLPCAGRRVYPGAVQLTAFMPMNMDRHRGQHRKLYEHLTGGEAAKAQRIKDFYDDNFAVLHLTEEFSIQTIDHNFQQAGLATGDLTYRGRKRDPSGITRTAPLTDKGRRDDICGLGQTTAAHDL</sequence>
<keyword evidence="3" id="KW-1185">Reference proteome</keyword>
<feature type="domain" description="PHB de-polymerase C-terminal" evidence="1">
    <location>
        <begin position="76"/>
        <end position="231"/>
    </location>
</feature>
<organism evidence="2 3">
    <name type="scientific">Salipiger pallidus</name>
    <dbReference type="NCBI Taxonomy" id="1775170"/>
    <lineage>
        <taxon>Bacteria</taxon>
        <taxon>Pseudomonadati</taxon>
        <taxon>Pseudomonadota</taxon>
        <taxon>Alphaproteobacteria</taxon>
        <taxon>Rhodobacterales</taxon>
        <taxon>Roseobacteraceae</taxon>
        <taxon>Salipiger</taxon>
    </lineage>
</organism>
<gene>
    <name evidence="2" type="ORF">GCM10011415_04260</name>
</gene>
<dbReference type="PANTHER" id="PTHR36837">
    <property type="entry name" value="POLY(3-HYDROXYALKANOATE) POLYMERASE SUBUNIT PHAC"/>
    <property type="match status" value="1"/>
</dbReference>
<name>A0A8J2ZGW7_9RHOB</name>
<dbReference type="EMBL" id="BMJV01000001">
    <property type="protein sequence ID" value="GGG61331.1"/>
    <property type="molecule type" value="Genomic_DNA"/>
</dbReference>